<comment type="caution">
    <text evidence="1">The sequence shown here is derived from an EMBL/GenBank/DDBJ whole genome shotgun (WGS) entry which is preliminary data.</text>
</comment>
<keyword evidence="2" id="KW-1185">Reference proteome</keyword>
<dbReference type="EMBL" id="QTSX02000929">
    <property type="protein sequence ID" value="KAJ9083811.1"/>
    <property type="molecule type" value="Genomic_DNA"/>
</dbReference>
<name>A0ACC2UAK9_9FUNG</name>
<reference evidence="1" key="1">
    <citation type="submission" date="2022-04" db="EMBL/GenBank/DDBJ databases">
        <title>Genome of the entomopathogenic fungus Entomophthora muscae.</title>
        <authorList>
            <person name="Elya C."/>
            <person name="Lovett B.R."/>
            <person name="Lee E."/>
            <person name="Macias A.M."/>
            <person name="Hajek A.E."/>
            <person name="De Bivort B.L."/>
            <person name="Kasson M.T."/>
            <person name="De Fine Licht H.H."/>
            <person name="Stajich J.E."/>
        </authorList>
    </citation>
    <scope>NUCLEOTIDE SEQUENCE</scope>
    <source>
        <strain evidence="1">Berkeley</strain>
    </source>
</reference>
<accession>A0ACC2UAK9</accession>
<proteinExistence type="predicted"/>
<protein>
    <submittedName>
        <fullName evidence="1">Uncharacterized protein</fullName>
    </submittedName>
</protein>
<evidence type="ECO:0000313" key="1">
    <source>
        <dbReference type="EMBL" id="KAJ9083811.1"/>
    </source>
</evidence>
<gene>
    <name evidence="1" type="ORF">DSO57_1031020</name>
</gene>
<evidence type="ECO:0000313" key="2">
    <source>
        <dbReference type="Proteomes" id="UP001165960"/>
    </source>
</evidence>
<sequence>MLPKLRVRKFWTYIFAFKHSELRTEAQMTVFFFWCLANARILYIVSILVAIDLTPEK</sequence>
<organism evidence="1 2">
    <name type="scientific">Entomophthora muscae</name>
    <dbReference type="NCBI Taxonomy" id="34485"/>
    <lineage>
        <taxon>Eukaryota</taxon>
        <taxon>Fungi</taxon>
        <taxon>Fungi incertae sedis</taxon>
        <taxon>Zoopagomycota</taxon>
        <taxon>Entomophthoromycotina</taxon>
        <taxon>Entomophthoromycetes</taxon>
        <taxon>Entomophthorales</taxon>
        <taxon>Entomophthoraceae</taxon>
        <taxon>Entomophthora</taxon>
    </lineage>
</organism>
<dbReference type="Proteomes" id="UP001165960">
    <property type="component" value="Unassembled WGS sequence"/>
</dbReference>